<dbReference type="AlphaFoldDB" id="A0A5C8ZQX0"/>
<dbReference type="CDD" id="cd02440">
    <property type="entry name" value="AdoMet_MTases"/>
    <property type="match status" value="1"/>
</dbReference>
<dbReference type="SUPFAM" id="SSF53335">
    <property type="entry name" value="S-adenosyl-L-methionine-dependent methyltransferases"/>
    <property type="match status" value="1"/>
</dbReference>
<dbReference type="PANTHER" id="PTHR43861:SF6">
    <property type="entry name" value="METHYLTRANSFERASE TYPE 11"/>
    <property type="match status" value="1"/>
</dbReference>
<dbReference type="EMBL" id="VRZA01000007">
    <property type="protein sequence ID" value="TXS90858.1"/>
    <property type="molecule type" value="Genomic_DNA"/>
</dbReference>
<dbReference type="InterPro" id="IPR029063">
    <property type="entry name" value="SAM-dependent_MTases_sf"/>
</dbReference>
<reference evidence="1 2" key="1">
    <citation type="submission" date="2019-08" db="EMBL/GenBank/DDBJ databases">
        <title>Parahaliea maris sp. nov., isolated from the surface seawater.</title>
        <authorList>
            <person name="Liu Y."/>
        </authorList>
    </citation>
    <scope>NUCLEOTIDE SEQUENCE [LARGE SCALE GENOMIC DNA]</scope>
    <source>
        <strain evidence="1 2">HSLHS9</strain>
    </source>
</reference>
<name>A0A5C8ZQX0_9GAMM</name>
<dbReference type="Pfam" id="PF13489">
    <property type="entry name" value="Methyltransf_23"/>
    <property type="match status" value="1"/>
</dbReference>
<dbReference type="PANTHER" id="PTHR43861">
    <property type="entry name" value="TRANS-ACONITATE 2-METHYLTRANSFERASE-RELATED"/>
    <property type="match status" value="1"/>
</dbReference>
<evidence type="ECO:0000313" key="2">
    <source>
        <dbReference type="Proteomes" id="UP000321039"/>
    </source>
</evidence>
<dbReference type="Gene3D" id="3.40.50.150">
    <property type="entry name" value="Vaccinia Virus protein VP39"/>
    <property type="match status" value="1"/>
</dbReference>
<accession>A0A5C8ZQX0</accession>
<organism evidence="1 2">
    <name type="scientific">Parahaliea maris</name>
    <dbReference type="NCBI Taxonomy" id="2716870"/>
    <lineage>
        <taxon>Bacteria</taxon>
        <taxon>Pseudomonadati</taxon>
        <taxon>Pseudomonadota</taxon>
        <taxon>Gammaproteobacteria</taxon>
        <taxon>Cellvibrionales</taxon>
        <taxon>Halieaceae</taxon>
        <taxon>Parahaliea</taxon>
    </lineage>
</organism>
<protein>
    <submittedName>
        <fullName evidence="1">Class I SAM-dependent methyltransferase</fullName>
    </submittedName>
</protein>
<dbReference type="GO" id="GO:0032259">
    <property type="term" value="P:methylation"/>
    <property type="evidence" value="ECO:0007669"/>
    <property type="project" value="UniProtKB-KW"/>
</dbReference>
<gene>
    <name evidence="1" type="ORF">FV139_17975</name>
</gene>
<keyword evidence="1" id="KW-0489">Methyltransferase</keyword>
<dbReference type="RefSeq" id="WP_148069856.1">
    <property type="nucleotide sequence ID" value="NZ_VRZA01000007.1"/>
</dbReference>
<keyword evidence="1" id="KW-0808">Transferase</keyword>
<dbReference type="Proteomes" id="UP000321039">
    <property type="component" value="Unassembled WGS sequence"/>
</dbReference>
<dbReference type="GO" id="GO:0008168">
    <property type="term" value="F:methyltransferase activity"/>
    <property type="evidence" value="ECO:0007669"/>
    <property type="project" value="UniProtKB-KW"/>
</dbReference>
<sequence length="225" mass="25129">MHIRQSRPERDQRYYQELAAGLVEIVVDLRSKLEEENAQKIKVLDVGCGKGEVLRELVENGIDCAGADIDDECVRTSSRFAPVYKANFMTLAEDLPNHDFTVVIASHVLEHVDTPKEALHQIARIGAEYLIVAVPNLGRISFTSKVPLVNRGHQMGWNAPHLRTLLEVQGGFEVLEWRRDQVFIGKFGSLPAPLSAITRFIETKLLPAVFPTQGNSLICLCKTKS</sequence>
<evidence type="ECO:0000313" key="1">
    <source>
        <dbReference type="EMBL" id="TXS90858.1"/>
    </source>
</evidence>
<proteinExistence type="predicted"/>
<comment type="caution">
    <text evidence="1">The sequence shown here is derived from an EMBL/GenBank/DDBJ whole genome shotgun (WGS) entry which is preliminary data.</text>
</comment>
<keyword evidence="2" id="KW-1185">Reference proteome</keyword>